<dbReference type="InterPro" id="IPR007037">
    <property type="entry name" value="SIP_rossman_dom"/>
</dbReference>
<dbReference type="Pfam" id="PF04954">
    <property type="entry name" value="SIP"/>
    <property type="match status" value="1"/>
</dbReference>
<evidence type="ECO:0000313" key="2">
    <source>
        <dbReference type="EMBL" id="MFC4755189.1"/>
    </source>
</evidence>
<dbReference type="PANTHER" id="PTHR30157:SF0">
    <property type="entry name" value="NADPH-DEPENDENT FERRIC-CHELATE REDUCTASE"/>
    <property type="match status" value="1"/>
</dbReference>
<dbReference type="Pfam" id="PF08021">
    <property type="entry name" value="FAD_binding_9"/>
    <property type="match status" value="1"/>
</dbReference>
<reference evidence="3" key="1">
    <citation type="journal article" date="2019" name="Int. J. Syst. Evol. Microbiol.">
        <title>The Global Catalogue of Microorganisms (GCM) 10K type strain sequencing project: providing services to taxonomists for standard genome sequencing and annotation.</title>
        <authorList>
            <consortium name="The Broad Institute Genomics Platform"/>
            <consortium name="The Broad Institute Genome Sequencing Center for Infectious Disease"/>
            <person name="Wu L."/>
            <person name="Ma J."/>
        </authorList>
    </citation>
    <scope>NUCLEOTIDE SEQUENCE [LARGE SCALE GENOMIC DNA]</scope>
    <source>
        <strain evidence="3">JCM 11882</strain>
    </source>
</reference>
<dbReference type="Gene3D" id="3.40.50.80">
    <property type="entry name" value="Nucleotide-binding domain of ferredoxin-NADP reductase (FNR) module"/>
    <property type="match status" value="1"/>
</dbReference>
<dbReference type="InterPro" id="IPR013113">
    <property type="entry name" value="SIP_FAD-bd"/>
</dbReference>
<dbReference type="InterPro" id="IPR036388">
    <property type="entry name" value="WH-like_DNA-bd_sf"/>
</dbReference>
<dbReference type="Proteomes" id="UP001595836">
    <property type="component" value="Unassembled WGS sequence"/>
</dbReference>
<dbReference type="Gene3D" id="1.10.10.10">
    <property type="entry name" value="Winged helix-like DNA-binding domain superfamily/Winged helix DNA-binding domain"/>
    <property type="match status" value="1"/>
</dbReference>
<evidence type="ECO:0000259" key="1">
    <source>
        <dbReference type="PROSITE" id="PS51384"/>
    </source>
</evidence>
<keyword evidence="3" id="KW-1185">Reference proteome</keyword>
<sequence>MSLTDLVIHPLVVRTAHVVSTEDVDGRTRRVRLEGDELGAFERAGISHPAFAAPGFDDHIKLIFAADGDIQAALPRQHVDGIEWTPSEHRLTRGYTPHSVDGRTGGFTVDFVLHGDGPAVSWARQATPGSTVSFVGPKSSQVLPDDATSIVLIGDETALPAVRRFLDERPLTVPAHVVVTTGGEGASTDLTIRETDSIRVELMPEPDGEAIAALFGTVDEAETLGDRPFVWAAGEARSLLPLRRRLAGRVEKSHRSITGYWHIEHAEKAGESVPELPESPVAWFAVRAALHTGLLDVLRDRPMSVPEASSALGVRHGLESLVGTLAAAGLLDGQPDGRWALTDLAVSLVDDAHSRDEFTGTEADQVLALRHLADSLRSGTPAWQLDTGLPFAESALTDSEVAHHLEHESESLVFLQHGLRRVLTGLASPGIVAVGPGAGLVARLAHGAGDGSVHVEVGGERGDVVVSAMLLSHLDDQSALQHLRDLSDMADRALVIDSSTPDGLSQSVADQGLLRSVTTGCDPRTQGRVGELARAAGWTARQRHTLGWGVVADEFIRDDDGASRQ</sequence>
<feature type="domain" description="FAD-binding FR-type" evidence="1">
    <location>
        <begin position="11"/>
        <end position="144"/>
    </location>
</feature>
<dbReference type="SUPFAM" id="SSF63380">
    <property type="entry name" value="Riboflavin synthase domain-like"/>
    <property type="match status" value="1"/>
</dbReference>
<dbReference type="RefSeq" id="WP_344989329.1">
    <property type="nucleotide sequence ID" value="NZ_BAABCD010000008.1"/>
</dbReference>
<gene>
    <name evidence="2" type="ORF">ACFO7U_10395</name>
</gene>
<protein>
    <submittedName>
        <fullName evidence="2">Siderophore-interacting protein</fullName>
    </submittedName>
</protein>
<evidence type="ECO:0000313" key="3">
    <source>
        <dbReference type="Proteomes" id="UP001595836"/>
    </source>
</evidence>
<organism evidence="2 3">
    <name type="scientific">Dietzia aurantiaca</name>
    <dbReference type="NCBI Taxonomy" id="983873"/>
    <lineage>
        <taxon>Bacteria</taxon>
        <taxon>Bacillati</taxon>
        <taxon>Actinomycetota</taxon>
        <taxon>Actinomycetes</taxon>
        <taxon>Mycobacteriales</taxon>
        <taxon>Dietziaceae</taxon>
        <taxon>Dietzia</taxon>
    </lineage>
</organism>
<accession>A0ABV9PSE6</accession>
<dbReference type="InterPro" id="IPR039374">
    <property type="entry name" value="SIP_fam"/>
</dbReference>
<dbReference type="EMBL" id="JBHSHP010000023">
    <property type="protein sequence ID" value="MFC4755189.1"/>
    <property type="molecule type" value="Genomic_DNA"/>
</dbReference>
<dbReference type="SUPFAM" id="SSF46785">
    <property type="entry name" value="Winged helix' DNA-binding domain"/>
    <property type="match status" value="1"/>
</dbReference>
<dbReference type="PANTHER" id="PTHR30157">
    <property type="entry name" value="FERRIC REDUCTASE, NADPH-DEPENDENT"/>
    <property type="match status" value="1"/>
</dbReference>
<comment type="caution">
    <text evidence="2">The sequence shown here is derived from an EMBL/GenBank/DDBJ whole genome shotgun (WGS) entry which is preliminary data.</text>
</comment>
<dbReference type="PROSITE" id="PS51384">
    <property type="entry name" value="FAD_FR"/>
    <property type="match status" value="1"/>
</dbReference>
<dbReference type="InterPro" id="IPR039261">
    <property type="entry name" value="FNR_nucleotide-bd"/>
</dbReference>
<proteinExistence type="predicted"/>
<dbReference type="CDD" id="cd06193">
    <property type="entry name" value="siderophore_interacting"/>
    <property type="match status" value="1"/>
</dbReference>
<dbReference type="Gene3D" id="2.40.30.10">
    <property type="entry name" value="Translation factors"/>
    <property type="match status" value="1"/>
</dbReference>
<dbReference type="InterPro" id="IPR036390">
    <property type="entry name" value="WH_DNA-bd_sf"/>
</dbReference>
<dbReference type="InterPro" id="IPR017927">
    <property type="entry name" value="FAD-bd_FR_type"/>
</dbReference>
<dbReference type="InterPro" id="IPR017938">
    <property type="entry name" value="Riboflavin_synthase-like_b-brl"/>
</dbReference>
<name>A0ABV9PSE6_9ACTN</name>